<dbReference type="SMART" id="SM00849">
    <property type="entry name" value="Lactamase_B"/>
    <property type="match status" value="1"/>
</dbReference>
<dbReference type="EMBL" id="JAJHUN010000010">
    <property type="protein sequence ID" value="KAJ4147205.1"/>
    <property type="molecule type" value="Genomic_DNA"/>
</dbReference>
<sequence>MSDLRSAVYVAPPIPLQAADPAAKGGVWSPISCTLIYTSTEAVLVDTPITIQQTNVLIAWIEKIAPKRSLTHIYITHGHGDHFFGIPLILNRFPEAVPVATPAVIRHMEQQIEEQVFSTMWRSRFPGQIYEPQSTASIKPLPEDNRFLIDRRYELQAIEVGHSDTHDSTILWVPDLKLAVCGDVVYGQVHQMLYEANTQAKREAWIKAIGVVEDLKPSYVVAGHRQAEEIDGVWHLAATRKYIEDFGKALAKNPKDAKELFNEMVKLYPDRFNPAALKMGCIGAFLIPKEVRL</sequence>
<proteinExistence type="predicted"/>
<dbReference type="Gene3D" id="3.60.15.10">
    <property type="entry name" value="Ribonuclease Z/Hydroxyacylglutathione hydrolase-like"/>
    <property type="match status" value="1"/>
</dbReference>
<name>A0A9W8UHW0_AKAMU</name>
<dbReference type="SUPFAM" id="SSF56281">
    <property type="entry name" value="Metallo-hydrolase/oxidoreductase"/>
    <property type="match status" value="1"/>
</dbReference>
<dbReference type="GeneID" id="80888904"/>
<protein>
    <recommendedName>
        <fullName evidence="1">Metallo-beta-lactamase domain-containing protein</fullName>
    </recommendedName>
</protein>
<dbReference type="InterPro" id="IPR036866">
    <property type="entry name" value="RibonucZ/Hydroxyglut_hydro"/>
</dbReference>
<accession>A0A9W8UHW0</accession>
<dbReference type="PANTHER" id="PTHR42951">
    <property type="entry name" value="METALLO-BETA-LACTAMASE DOMAIN-CONTAINING"/>
    <property type="match status" value="1"/>
</dbReference>
<gene>
    <name evidence="2" type="ORF">LMH87_001745</name>
</gene>
<evidence type="ECO:0000313" key="3">
    <source>
        <dbReference type="Proteomes" id="UP001144673"/>
    </source>
</evidence>
<dbReference type="CDD" id="cd07739">
    <property type="entry name" value="metallo-hydrolase-like_MBL-fold"/>
    <property type="match status" value="1"/>
</dbReference>
<evidence type="ECO:0000313" key="2">
    <source>
        <dbReference type="EMBL" id="KAJ4147205.1"/>
    </source>
</evidence>
<dbReference type="RefSeq" id="XP_056050146.1">
    <property type="nucleotide sequence ID" value="XM_056193073.1"/>
</dbReference>
<evidence type="ECO:0000259" key="1">
    <source>
        <dbReference type="SMART" id="SM00849"/>
    </source>
</evidence>
<dbReference type="PANTHER" id="PTHR42951:SF14">
    <property type="entry name" value="METALLO-BETA-LACTAMASE SUPERFAMILY PROTEIN"/>
    <property type="match status" value="1"/>
</dbReference>
<dbReference type="KEGG" id="amus:LMH87_001745"/>
<reference evidence="2" key="1">
    <citation type="journal article" date="2023" name="Access Microbiol">
        <title>De-novo genome assembly for Akanthomyces muscarius, a biocontrol agent of insect agricultural pests.</title>
        <authorList>
            <person name="Erdos Z."/>
            <person name="Studholme D.J."/>
            <person name="Raymond B."/>
            <person name="Sharma M."/>
        </authorList>
    </citation>
    <scope>NUCLEOTIDE SEQUENCE</scope>
    <source>
        <strain evidence="2">Ve6</strain>
    </source>
</reference>
<comment type="caution">
    <text evidence="2">The sequence shown here is derived from an EMBL/GenBank/DDBJ whole genome shotgun (WGS) entry which is preliminary data.</text>
</comment>
<dbReference type="InterPro" id="IPR001279">
    <property type="entry name" value="Metallo-B-lactamas"/>
</dbReference>
<keyword evidence="3" id="KW-1185">Reference proteome</keyword>
<dbReference type="InterPro" id="IPR050855">
    <property type="entry name" value="NDM-1-like"/>
</dbReference>
<dbReference type="AlphaFoldDB" id="A0A9W8UHW0"/>
<organism evidence="2 3">
    <name type="scientific">Akanthomyces muscarius</name>
    <name type="common">Entomopathogenic fungus</name>
    <name type="synonym">Lecanicillium muscarium</name>
    <dbReference type="NCBI Taxonomy" id="2231603"/>
    <lineage>
        <taxon>Eukaryota</taxon>
        <taxon>Fungi</taxon>
        <taxon>Dikarya</taxon>
        <taxon>Ascomycota</taxon>
        <taxon>Pezizomycotina</taxon>
        <taxon>Sordariomycetes</taxon>
        <taxon>Hypocreomycetidae</taxon>
        <taxon>Hypocreales</taxon>
        <taxon>Cordycipitaceae</taxon>
        <taxon>Akanthomyces</taxon>
    </lineage>
</organism>
<dbReference type="Proteomes" id="UP001144673">
    <property type="component" value="Chromosome 3"/>
</dbReference>
<feature type="domain" description="Metallo-beta-lactamase" evidence="1">
    <location>
        <begin position="30"/>
        <end position="224"/>
    </location>
</feature>
<dbReference type="Pfam" id="PF00753">
    <property type="entry name" value="Lactamase_B"/>
    <property type="match status" value="1"/>
</dbReference>